<organism evidence="1 2">
    <name type="scientific">Mergibacter septicus</name>
    <dbReference type="NCBI Taxonomy" id="221402"/>
    <lineage>
        <taxon>Bacteria</taxon>
        <taxon>Pseudomonadati</taxon>
        <taxon>Pseudomonadota</taxon>
        <taxon>Gammaproteobacteria</taxon>
        <taxon>Pasteurellales</taxon>
        <taxon>Pasteurellaceae</taxon>
        <taxon>Mergibacter</taxon>
    </lineage>
</organism>
<accession>A0A8D4IYA8</accession>
<dbReference type="AlphaFoldDB" id="A0A8D4IYA8"/>
<dbReference type="RefSeq" id="WP_261920640.1">
    <property type="nucleotide sequence ID" value="NZ_CP022011.1"/>
</dbReference>
<keyword evidence="2" id="KW-1185">Reference proteome</keyword>
<sequence length="90" mass="10737">MSKQKKTYYTRFEGDKKRVNIYQLSKKVELLSRQVDALIRANNKLFELNQTVNLSLDNLKERIDCLEARERVDDRKVKGSFLGWLFNKLK</sequence>
<gene>
    <name evidence="1" type="ORF">CEP48_05070</name>
</gene>
<name>A0A8D4IYA8_9PAST</name>
<proteinExistence type="predicted"/>
<evidence type="ECO:0000313" key="1">
    <source>
        <dbReference type="EMBL" id="QDJ14835.1"/>
    </source>
</evidence>
<reference evidence="1" key="1">
    <citation type="submission" date="2017-06" db="EMBL/GenBank/DDBJ databases">
        <title>Genome sequencing of pathogenic and non-pathogenic strains within Bisgaard taxon 40.</title>
        <authorList>
            <person name="Ladner J.T."/>
            <person name="Lovett S.P."/>
            <person name="Koroleva G."/>
            <person name="Lorch J.M."/>
        </authorList>
    </citation>
    <scope>NUCLEOTIDE SEQUENCE</scope>
    <source>
        <strain evidence="1">27576-1-I1</strain>
    </source>
</reference>
<evidence type="ECO:0000313" key="2">
    <source>
        <dbReference type="Proteomes" id="UP000955338"/>
    </source>
</evidence>
<protein>
    <submittedName>
        <fullName evidence="1">Uncharacterized protein</fullName>
    </submittedName>
</protein>
<dbReference type="EMBL" id="CP022011">
    <property type="protein sequence ID" value="QDJ14835.1"/>
    <property type="molecule type" value="Genomic_DNA"/>
</dbReference>
<dbReference type="Proteomes" id="UP000955338">
    <property type="component" value="Chromosome"/>
</dbReference>